<dbReference type="InterPro" id="IPR000253">
    <property type="entry name" value="FHA_dom"/>
</dbReference>
<dbReference type="EMBL" id="JACHMU010000001">
    <property type="protein sequence ID" value="MBB5743080.1"/>
    <property type="molecule type" value="Genomic_DNA"/>
</dbReference>
<protein>
    <recommendedName>
        <fullName evidence="3">FHA domain-containing protein</fullName>
    </recommendedName>
</protein>
<evidence type="ECO:0000313" key="5">
    <source>
        <dbReference type="Proteomes" id="UP000517712"/>
    </source>
</evidence>
<keyword evidence="1" id="KW-0597">Phosphoprotein</keyword>
<accession>A0A7W9FBE2</accession>
<dbReference type="SUPFAM" id="SSF49879">
    <property type="entry name" value="SMAD/FHA domain"/>
    <property type="match status" value="1"/>
</dbReference>
<dbReference type="InterPro" id="IPR008984">
    <property type="entry name" value="SMAD_FHA_dom_sf"/>
</dbReference>
<evidence type="ECO:0000256" key="2">
    <source>
        <dbReference type="SAM" id="MobiDB-lite"/>
    </source>
</evidence>
<proteinExistence type="predicted"/>
<evidence type="ECO:0000259" key="3">
    <source>
        <dbReference type="PROSITE" id="PS50006"/>
    </source>
</evidence>
<feature type="compositionally biased region" description="Low complexity" evidence="2">
    <location>
        <begin position="249"/>
        <end position="258"/>
    </location>
</feature>
<dbReference type="CDD" id="cd00060">
    <property type="entry name" value="FHA"/>
    <property type="match status" value="1"/>
</dbReference>
<feature type="domain" description="FHA" evidence="3">
    <location>
        <begin position="382"/>
        <end position="438"/>
    </location>
</feature>
<dbReference type="AlphaFoldDB" id="A0A7W9FBE2"/>
<comment type="caution">
    <text evidence="4">The sequence shown here is derived from an EMBL/GenBank/DDBJ whole genome shotgun (WGS) entry which is preliminary data.</text>
</comment>
<evidence type="ECO:0000256" key="1">
    <source>
        <dbReference type="ARBA" id="ARBA00022553"/>
    </source>
</evidence>
<dbReference type="RefSeq" id="WP_184282804.1">
    <property type="nucleotide sequence ID" value="NZ_BAAAPG010000001.1"/>
</dbReference>
<dbReference type="Pfam" id="PF00498">
    <property type="entry name" value="FHA"/>
    <property type="match status" value="1"/>
</dbReference>
<organism evidence="4 5">
    <name type="scientific">Microbacterium ginsengiterrae</name>
    <dbReference type="NCBI Taxonomy" id="546115"/>
    <lineage>
        <taxon>Bacteria</taxon>
        <taxon>Bacillati</taxon>
        <taxon>Actinomycetota</taxon>
        <taxon>Actinomycetes</taxon>
        <taxon>Micrococcales</taxon>
        <taxon>Microbacteriaceae</taxon>
        <taxon>Microbacterium</taxon>
    </lineage>
</organism>
<dbReference type="PROSITE" id="PS50006">
    <property type="entry name" value="FHA_DOMAIN"/>
    <property type="match status" value="1"/>
</dbReference>
<name>A0A7W9FBE2_9MICO</name>
<feature type="compositionally biased region" description="Low complexity" evidence="2">
    <location>
        <begin position="198"/>
        <end position="211"/>
    </location>
</feature>
<dbReference type="Proteomes" id="UP000517712">
    <property type="component" value="Unassembled WGS sequence"/>
</dbReference>
<keyword evidence="5" id="KW-1185">Reference proteome</keyword>
<dbReference type="Gene3D" id="2.60.200.20">
    <property type="match status" value="1"/>
</dbReference>
<feature type="region of interest" description="Disordered" evidence="2">
    <location>
        <begin position="239"/>
        <end position="269"/>
    </location>
</feature>
<evidence type="ECO:0000313" key="4">
    <source>
        <dbReference type="EMBL" id="MBB5743080.1"/>
    </source>
</evidence>
<reference evidence="4 5" key="1">
    <citation type="submission" date="2020-08" db="EMBL/GenBank/DDBJ databases">
        <title>Sequencing the genomes of 1000 actinobacteria strains.</title>
        <authorList>
            <person name="Klenk H.-P."/>
        </authorList>
    </citation>
    <scope>NUCLEOTIDE SEQUENCE [LARGE SCALE GENOMIC DNA]</scope>
    <source>
        <strain evidence="4 5">DSM 24823</strain>
    </source>
</reference>
<sequence>MQTTYRSGQWYVLVAPGALIALSPDAPTELVTRLWERERSAGELAAVIDALTEQASGSFAAMLPFAAVVMEGPDARVAVRGEAIVEVTGPDGHESFTGANVTTWSERFVADASRIAISTGASADEGDLPISGGIVRAATVTADIEPADIVPVADAVPDAHAADSGSEERNADASVAQTLAALRVPSGEPGLPAALDADAEAEQQAPEPVAEQQREPEVQPSEEESVADELVAEIADDGETVTDEPPQSEPSAEESTSSDIETERIPEVASTDDDVVDGATLVPSDVTYASDSDEFDQLFGATIVAPGPAAPPPAPPAPPAPPLTVDGDHDGATISLAEARALRQNVPTAAPDAPTAVLPVVGGSAGRVRVSTGQVVTLDRTVIIGRRPRSTRASGADLPHLIAVESPQQDISRSHLEIRPEGDTVVVVDLHTTNGSTLLRPGADPLRLHPGEPTLVLSGDVVDLGDGVTVVFEDLP</sequence>
<gene>
    <name evidence="4" type="ORF">HD600_001577</name>
</gene>
<feature type="region of interest" description="Disordered" evidence="2">
    <location>
        <begin position="198"/>
        <end position="227"/>
    </location>
</feature>